<dbReference type="AlphaFoldDB" id="A0A1X7HFT3"/>
<dbReference type="InterPro" id="IPR029062">
    <property type="entry name" value="Class_I_gatase-like"/>
</dbReference>
<dbReference type="SUPFAM" id="SSF52317">
    <property type="entry name" value="Class I glutamine amidotransferase-like"/>
    <property type="match status" value="1"/>
</dbReference>
<name>A0A1X7HFT3_9BACL</name>
<dbReference type="SUPFAM" id="SSF141986">
    <property type="entry name" value="LD-carboxypeptidase A C-terminal domain-like"/>
    <property type="match status" value="1"/>
</dbReference>
<dbReference type="PANTHER" id="PTHR30237:SF6">
    <property type="entry name" value="CARBOXYPEPTIDASE YOCD-RELATED"/>
    <property type="match status" value="1"/>
</dbReference>
<feature type="active site" description="Charge relay system" evidence="3">
    <location>
        <position position="282"/>
    </location>
</feature>
<organism evidence="6 7">
    <name type="scientific">Paenibacillus uliginis N3/975</name>
    <dbReference type="NCBI Taxonomy" id="1313296"/>
    <lineage>
        <taxon>Bacteria</taxon>
        <taxon>Bacillati</taxon>
        <taxon>Bacillota</taxon>
        <taxon>Bacilli</taxon>
        <taxon>Bacillales</taxon>
        <taxon>Paenibacillaceae</taxon>
        <taxon>Paenibacillus</taxon>
    </lineage>
</organism>
<evidence type="ECO:0000259" key="4">
    <source>
        <dbReference type="Pfam" id="PF02016"/>
    </source>
</evidence>
<evidence type="ECO:0000256" key="1">
    <source>
        <dbReference type="ARBA" id="ARBA00010233"/>
    </source>
</evidence>
<sequence length="311" mass="35308">MIANKLNFGDEIRVIAPSRSLSIIWQEVFDKALKFLTNKGFKISFSKNCSELDEIDSSSIHSRIEDLHDAFLDKNVKAILTCIGGFNVNQILEYIDYSLIKRNPKIICGFSDITALLNSIYAKTGLITYHGPHFSSFGFNKEIEYTNAYFEKCLLKNETFIIEPSKHTKEYYVIQEGFTQGKIVGGNLCTLNLLQGTEFMPDLGNKILFLEDDNIVGDYFRYEFERNLQSLIQTSGFDEVKGIVIGRFEDSCKMDINTIRRMISTKKQLKNVPIISNVDFGHEFPFATFPIGGVVKIEANASKVSLEVVEH</sequence>
<dbReference type="PIRSF" id="PIRSF028757">
    <property type="entry name" value="LD-carboxypeptidase"/>
    <property type="match status" value="1"/>
</dbReference>
<dbReference type="Gene3D" id="3.40.50.10740">
    <property type="entry name" value="Class I glutamine amidotransferase-like"/>
    <property type="match status" value="1"/>
</dbReference>
<dbReference type="InterPro" id="IPR003507">
    <property type="entry name" value="S66_fam"/>
</dbReference>
<dbReference type="EMBL" id="LT840184">
    <property type="protein sequence ID" value="SMF85814.1"/>
    <property type="molecule type" value="Genomic_DNA"/>
</dbReference>
<keyword evidence="2" id="KW-0378">Hydrolase</keyword>
<dbReference type="GO" id="GO:0004180">
    <property type="term" value="F:carboxypeptidase activity"/>
    <property type="evidence" value="ECO:0007669"/>
    <property type="project" value="UniProtKB-KW"/>
</dbReference>
<evidence type="ECO:0000313" key="6">
    <source>
        <dbReference type="EMBL" id="SMF85814.1"/>
    </source>
</evidence>
<comment type="similarity">
    <text evidence="1">Belongs to the peptidase S66 family.</text>
</comment>
<evidence type="ECO:0000259" key="5">
    <source>
        <dbReference type="Pfam" id="PF17676"/>
    </source>
</evidence>
<dbReference type="STRING" id="1313296.SAMN05661091_3168"/>
<keyword evidence="7" id="KW-1185">Reference proteome</keyword>
<reference evidence="6 7" key="1">
    <citation type="submission" date="2017-04" db="EMBL/GenBank/DDBJ databases">
        <authorList>
            <person name="Afonso C.L."/>
            <person name="Miller P.J."/>
            <person name="Scott M.A."/>
            <person name="Spackman E."/>
            <person name="Goraichik I."/>
            <person name="Dimitrov K.M."/>
            <person name="Suarez D.L."/>
            <person name="Swayne D.E."/>
        </authorList>
    </citation>
    <scope>NUCLEOTIDE SEQUENCE [LARGE SCALE GENOMIC DNA]</scope>
    <source>
        <strain evidence="6 7">N3/975</strain>
    </source>
</reference>
<feature type="active site" description="Nucleophile" evidence="3">
    <location>
        <position position="111"/>
    </location>
</feature>
<dbReference type="Pfam" id="PF02016">
    <property type="entry name" value="Peptidase_S66"/>
    <property type="match status" value="1"/>
</dbReference>
<feature type="domain" description="LD-carboxypeptidase C-terminal" evidence="5">
    <location>
        <begin position="180"/>
        <end position="297"/>
    </location>
</feature>
<keyword evidence="6" id="KW-0645">Protease</keyword>
<dbReference type="InterPro" id="IPR027461">
    <property type="entry name" value="Carboxypeptidase_A_C_sf"/>
</dbReference>
<evidence type="ECO:0000256" key="2">
    <source>
        <dbReference type="ARBA" id="ARBA00022801"/>
    </source>
</evidence>
<dbReference type="Proteomes" id="UP000192940">
    <property type="component" value="Chromosome I"/>
</dbReference>
<dbReference type="InterPro" id="IPR027478">
    <property type="entry name" value="LdcA_N"/>
</dbReference>
<dbReference type="Pfam" id="PF17676">
    <property type="entry name" value="Peptidase_S66C"/>
    <property type="match status" value="1"/>
</dbReference>
<feature type="active site" description="Charge relay system" evidence="3">
    <location>
        <position position="211"/>
    </location>
</feature>
<proteinExistence type="inferred from homology"/>
<dbReference type="Gene3D" id="3.50.30.60">
    <property type="entry name" value="LD-carboxypeptidase A C-terminal domain-like"/>
    <property type="match status" value="1"/>
</dbReference>
<dbReference type="InterPro" id="IPR040449">
    <property type="entry name" value="Peptidase_S66_N"/>
</dbReference>
<protein>
    <submittedName>
        <fullName evidence="6">Muramoyltetrapeptide carboxypeptidase</fullName>
    </submittedName>
</protein>
<dbReference type="InterPro" id="IPR040921">
    <property type="entry name" value="Peptidase_S66C"/>
</dbReference>
<evidence type="ECO:0000313" key="7">
    <source>
        <dbReference type="Proteomes" id="UP000192940"/>
    </source>
</evidence>
<accession>A0A1X7HFT3</accession>
<dbReference type="RefSeq" id="WP_208914060.1">
    <property type="nucleotide sequence ID" value="NZ_LT840184.1"/>
</dbReference>
<feature type="domain" description="LD-carboxypeptidase N-terminal" evidence="4">
    <location>
        <begin position="12"/>
        <end position="131"/>
    </location>
</feature>
<keyword evidence="6" id="KW-0121">Carboxypeptidase</keyword>
<gene>
    <name evidence="6" type="ORF">SAMN05661091_3168</name>
</gene>
<dbReference type="PANTHER" id="PTHR30237">
    <property type="entry name" value="MURAMOYLTETRAPEPTIDE CARBOXYPEPTIDASE"/>
    <property type="match status" value="1"/>
</dbReference>
<dbReference type="CDD" id="cd07062">
    <property type="entry name" value="Peptidase_S66_mccF_like"/>
    <property type="match status" value="1"/>
</dbReference>
<evidence type="ECO:0000256" key="3">
    <source>
        <dbReference type="PIRSR" id="PIRSR028757-1"/>
    </source>
</evidence>